<gene>
    <name evidence="2" type="ORF">ALQ04_03456</name>
</gene>
<comment type="caution">
    <text evidence="2">The sequence shown here is derived from an EMBL/GenBank/DDBJ whole genome shotgun (WGS) entry which is preliminary data.</text>
</comment>
<reference evidence="2 3" key="1">
    <citation type="submission" date="2018-08" db="EMBL/GenBank/DDBJ databases">
        <title>Recombination of ecologically and evolutionarily significant loci maintains genetic cohesion in the Pseudomonas syringae species complex.</title>
        <authorList>
            <person name="Dillon M."/>
            <person name="Thakur S."/>
            <person name="Almeida R.N.D."/>
            <person name="Weir B.S."/>
            <person name="Guttman D.S."/>
        </authorList>
    </citation>
    <scope>NUCLEOTIDE SEQUENCE [LARGE SCALE GENOMIC DNA]</scope>
    <source>
        <strain evidence="2 3">ICMP 3353</strain>
    </source>
</reference>
<evidence type="ECO:0000256" key="1">
    <source>
        <dbReference type="SAM" id="MobiDB-lite"/>
    </source>
</evidence>
<proteinExistence type="predicted"/>
<accession>A0A3M4M743</accession>
<evidence type="ECO:0000313" key="2">
    <source>
        <dbReference type="EMBL" id="RMQ49530.1"/>
    </source>
</evidence>
<organism evidence="2 3">
    <name type="scientific">Pseudomonas cichorii</name>
    <dbReference type="NCBI Taxonomy" id="36746"/>
    <lineage>
        <taxon>Bacteria</taxon>
        <taxon>Pseudomonadati</taxon>
        <taxon>Pseudomonadota</taxon>
        <taxon>Gammaproteobacteria</taxon>
        <taxon>Pseudomonadales</taxon>
        <taxon>Pseudomonadaceae</taxon>
        <taxon>Pseudomonas</taxon>
    </lineage>
</organism>
<feature type="region of interest" description="Disordered" evidence="1">
    <location>
        <begin position="1"/>
        <end position="25"/>
    </location>
</feature>
<sequence>MAKGSHLLSARQMARRSNKRQAELPAPNVPVIIKDENGIEHPLGLLSRKDLNRDLELVVSPWDFNDELSTFVEVGWRVAGAPFAAVQRYRFEPPIDPGPKSLAVPLRNLEHGTHDLSYRIIVGGNGIESLKKTVTVDRVAPNDNQRPDAVLFPDELNGVITNEYLSGQGEVQVKVPLYTDLMARDRALYDWTDSNPPAESEQPLAEQEFSQEDIDNDRLLLTFSEAQIRGSGQGIRYAYYRLCDLAGNQGPFSFLANILVQLTPAPANLKPPRIPLSSRGLIDREHAREGATGQGGVTVEIDAYDNPEASQKILVDWDGTPLAELNVDPLGFPLQAYVPWSTLRAKGLGALTATVDYKVRYGALLSEPSEPATAPVDLTIAGQDHANAPALLNVNLAMLEVRGEKSDTPNTLTVEDHGLDAKVLLALYDDPHPGESIAVYWGAIPEAVASYEVKTGDVAGQLLTLVIPWGVIEEDLDNLALPVFYITHNNINEQQSRITDVHVSIVLIEGLKEPSFPHANLYGYLNCCAVPRLWKGVTVRIEGDPRFAAGDKIELAWQGCDSLNGTRPIPGVAQTFEKTLSADEALNGFETVVLPYDTLIAPMANNGSALVEYTLTKTAGGFGRSAADFVKITRTLPSGKVCSPEEDICEE</sequence>
<dbReference type="AlphaFoldDB" id="A0A3M4M743"/>
<dbReference type="Proteomes" id="UP000277236">
    <property type="component" value="Unassembled WGS sequence"/>
</dbReference>
<dbReference type="EMBL" id="RBRE01000016">
    <property type="protein sequence ID" value="RMQ49530.1"/>
    <property type="molecule type" value="Genomic_DNA"/>
</dbReference>
<evidence type="ECO:0000313" key="3">
    <source>
        <dbReference type="Proteomes" id="UP000277236"/>
    </source>
</evidence>
<name>A0A3M4M743_PSECI</name>
<protein>
    <submittedName>
        <fullName evidence="2">Uncharacterized protein</fullName>
    </submittedName>
</protein>